<gene>
    <name evidence="2" type="ORF">RB2654_13915</name>
</gene>
<feature type="region of interest" description="Disordered" evidence="1">
    <location>
        <begin position="1"/>
        <end position="28"/>
    </location>
</feature>
<dbReference type="EMBL" id="AAMT01000008">
    <property type="protein sequence ID" value="EAQ12387.1"/>
    <property type="molecule type" value="Genomic_DNA"/>
</dbReference>
<evidence type="ECO:0000256" key="1">
    <source>
        <dbReference type="SAM" id="MobiDB-lite"/>
    </source>
</evidence>
<comment type="caution">
    <text evidence="2">The sequence shown here is derived from an EMBL/GenBank/DDBJ whole genome shotgun (WGS) entry which is preliminary data.</text>
</comment>
<name>A3VGI2_9RHOB</name>
<protein>
    <submittedName>
        <fullName evidence="2">Uncharacterized protein</fullName>
    </submittedName>
</protein>
<accession>A3VGI2</accession>
<evidence type="ECO:0000313" key="3">
    <source>
        <dbReference type="Proteomes" id="UP000002931"/>
    </source>
</evidence>
<proteinExistence type="predicted"/>
<keyword evidence="3" id="KW-1185">Reference proteome</keyword>
<organism evidence="2 3">
    <name type="scientific">Maritimibacter alkaliphilus HTCC2654</name>
    <dbReference type="NCBI Taxonomy" id="314271"/>
    <lineage>
        <taxon>Bacteria</taxon>
        <taxon>Pseudomonadati</taxon>
        <taxon>Pseudomonadota</taxon>
        <taxon>Alphaproteobacteria</taxon>
        <taxon>Rhodobacterales</taxon>
        <taxon>Roseobacteraceae</taxon>
        <taxon>Maritimibacter</taxon>
    </lineage>
</organism>
<dbReference type="HOGENOM" id="CLU_3412660_0_0_5"/>
<dbReference type="Proteomes" id="UP000002931">
    <property type="component" value="Unassembled WGS sequence"/>
</dbReference>
<feature type="compositionally biased region" description="Low complexity" evidence="1">
    <location>
        <begin position="1"/>
        <end position="15"/>
    </location>
</feature>
<reference evidence="2 3" key="1">
    <citation type="journal article" date="2010" name="J. Bacteriol.">
        <title>Genome sequences of Pelagibaca bermudensis HTCC2601T and Maritimibacter alkaliphilus HTCC2654T, the type strains of two marine Roseobacter genera.</title>
        <authorList>
            <person name="Thrash J.C."/>
            <person name="Cho J.C."/>
            <person name="Ferriera S."/>
            <person name="Johnson J."/>
            <person name="Vergin K.L."/>
            <person name="Giovannoni S.J."/>
        </authorList>
    </citation>
    <scope>NUCLEOTIDE SEQUENCE [LARGE SCALE GENOMIC DNA]</scope>
    <source>
        <strain evidence="2 3">HTCC2654</strain>
    </source>
</reference>
<dbReference type="AlphaFoldDB" id="A3VGI2"/>
<sequence>MCRTSSATPRPSRSTTTDRPHSAGRSLA</sequence>
<evidence type="ECO:0000313" key="2">
    <source>
        <dbReference type="EMBL" id="EAQ12387.1"/>
    </source>
</evidence>